<keyword evidence="2" id="KW-0812">Transmembrane</keyword>
<dbReference type="AlphaFoldDB" id="A0ABD1I4C9"/>
<keyword evidence="5" id="KW-1185">Reference proteome</keyword>
<name>A0ABD1I4C9_SALDI</name>
<feature type="chain" id="PRO_5044815783" evidence="3">
    <location>
        <begin position="16"/>
        <end position="140"/>
    </location>
</feature>
<reference evidence="4 5" key="1">
    <citation type="submission" date="2024-06" db="EMBL/GenBank/DDBJ databases">
        <title>A chromosome level genome sequence of Diviner's sage (Salvia divinorum).</title>
        <authorList>
            <person name="Ford S.A."/>
            <person name="Ro D.-K."/>
            <person name="Ness R.W."/>
            <person name="Phillips M.A."/>
        </authorList>
    </citation>
    <scope>NUCLEOTIDE SEQUENCE [LARGE SCALE GENOMIC DNA]</scope>
    <source>
        <strain evidence="4">SAF-2024a</strain>
        <tissue evidence="4">Leaf</tissue>
    </source>
</reference>
<evidence type="ECO:0000313" key="5">
    <source>
        <dbReference type="Proteomes" id="UP001567538"/>
    </source>
</evidence>
<dbReference type="Proteomes" id="UP001567538">
    <property type="component" value="Unassembled WGS sequence"/>
</dbReference>
<keyword evidence="2" id="KW-0472">Membrane</keyword>
<accession>A0ABD1I4C9</accession>
<dbReference type="PANTHER" id="PTHR11206">
    <property type="entry name" value="MULTIDRUG RESISTANCE PROTEIN"/>
    <property type="match status" value="1"/>
</dbReference>
<proteinExistence type="inferred from homology"/>
<comment type="similarity">
    <text evidence="1">Belongs to the multi antimicrobial extrusion (MATE) (TC 2.A.66.1) family.</text>
</comment>
<evidence type="ECO:0000256" key="2">
    <source>
        <dbReference type="SAM" id="Phobius"/>
    </source>
</evidence>
<gene>
    <name evidence="4" type="ORF">AAHA92_06043</name>
</gene>
<keyword evidence="2" id="KW-1133">Transmembrane helix</keyword>
<protein>
    <submittedName>
        <fullName evidence="4">Protein DETOXIFICATION 21-like isoform X2</fullName>
    </submittedName>
</protein>
<dbReference type="EMBL" id="JBEAFC010000003">
    <property type="protein sequence ID" value="KAL1563595.1"/>
    <property type="molecule type" value="Genomic_DNA"/>
</dbReference>
<sequence length="140" mass="15094">MAIMLLLLSGNLVNAEVSVDALSICLNMSGWAQMISTGFMATASVRVANELGRGNAGAAKLAILMILVTSFSIALVVFVVFMVLRVILGFLLNLQVQGVWIGMIIGSTVQTIILVVMTCMTDWDEQISLAHKRIKRPLIS</sequence>
<organism evidence="4 5">
    <name type="scientific">Salvia divinorum</name>
    <name type="common">Maria pastora</name>
    <name type="synonym">Diviner's sage</name>
    <dbReference type="NCBI Taxonomy" id="28513"/>
    <lineage>
        <taxon>Eukaryota</taxon>
        <taxon>Viridiplantae</taxon>
        <taxon>Streptophyta</taxon>
        <taxon>Embryophyta</taxon>
        <taxon>Tracheophyta</taxon>
        <taxon>Spermatophyta</taxon>
        <taxon>Magnoliopsida</taxon>
        <taxon>eudicotyledons</taxon>
        <taxon>Gunneridae</taxon>
        <taxon>Pentapetalae</taxon>
        <taxon>asterids</taxon>
        <taxon>lamiids</taxon>
        <taxon>Lamiales</taxon>
        <taxon>Lamiaceae</taxon>
        <taxon>Nepetoideae</taxon>
        <taxon>Mentheae</taxon>
        <taxon>Salviinae</taxon>
        <taxon>Salvia</taxon>
        <taxon>Salvia subgen. Calosphace</taxon>
    </lineage>
</organism>
<evidence type="ECO:0000256" key="1">
    <source>
        <dbReference type="ARBA" id="ARBA00010199"/>
    </source>
</evidence>
<dbReference type="InterPro" id="IPR002528">
    <property type="entry name" value="MATE_fam"/>
</dbReference>
<feature type="signal peptide" evidence="3">
    <location>
        <begin position="1"/>
        <end position="15"/>
    </location>
</feature>
<keyword evidence="3" id="KW-0732">Signal</keyword>
<evidence type="ECO:0000256" key="3">
    <source>
        <dbReference type="SAM" id="SignalP"/>
    </source>
</evidence>
<feature type="transmembrane region" description="Helical" evidence="2">
    <location>
        <begin position="100"/>
        <end position="123"/>
    </location>
</feature>
<comment type="caution">
    <text evidence="4">The sequence shown here is derived from an EMBL/GenBank/DDBJ whole genome shotgun (WGS) entry which is preliminary data.</text>
</comment>
<evidence type="ECO:0000313" key="4">
    <source>
        <dbReference type="EMBL" id="KAL1563595.1"/>
    </source>
</evidence>
<feature type="transmembrane region" description="Helical" evidence="2">
    <location>
        <begin position="61"/>
        <end position="88"/>
    </location>
</feature>
<dbReference type="Pfam" id="PF01554">
    <property type="entry name" value="MatE"/>
    <property type="match status" value="1"/>
</dbReference>